<dbReference type="PRINTS" id="PR00394">
    <property type="entry name" value="RHSPROTEIN"/>
</dbReference>
<comment type="caution">
    <text evidence="2">The sequence shown here is derived from an EMBL/GenBank/DDBJ whole genome shotgun (WGS) entry which is preliminary data.</text>
</comment>
<dbReference type="Proteomes" id="UP000237319">
    <property type="component" value="Unassembled WGS sequence"/>
</dbReference>
<reference evidence="2 3" key="1">
    <citation type="submission" date="2017-11" db="EMBL/GenBank/DDBJ databases">
        <title>Genome sequence of Lysinibacillus sphaericus, a lignin-degrading bacteria isolated from municipal solid waste soil.</title>
        <authorList>
            <person name="Persinoti G.F."/>
            <person name="Paixao D.A."/>
            <person name="Bugg T.D."/>
            <person name="Squina F.M."/>
        </authorList>
    </citation>
    <scope>NUCLEOTIDE SEQUENCE [LARGE SCALE GENOMIC DNA]</scope>
    <source>
        <strain evidence="2 3">A1</strain>
    </source>
</reference>
<proteinExistence type="predicted"/>
<evidence type="ECO:0000259" key="1">
    <source>
        <dbReference type="Pfam" id="PF15637"/>
    </source>
</evidence>
<dbReference type="AlphaFoldDB" id="A0A2S5CYD8"/>
<dbReference type="Gene3D" id="2.180.10.10">
    <property type="entry name" value="RHS repeat-associated core"/>
    <property type="match status" value="1"/>
</dbReference>
<dbReference type="InterPro" id="IPR028915">
    <property type="entry name" value="Tox-HNH-HHH_dom"/>
</dbReference>
<dbReference type="GO" id="GO:0016787">
    <property type="term" value="F:hydrolase activity"/>
    <property type="evidence" value="ECO:0007669"/>
    <property type="project" value="UniProtKB-KW"/>
</dbReference>
<dbReference type="PANTHER" id="PTHR32305">
    <property type="match status" value="1"/>
</dbReference>
<dbReference type="Pfam" id="PF15637">
    <property type="entry name" value="Tox-HNH-HHH"/>
    <property type="match status" value="1"/>
</dbReference>
<protein>
    <submittedName>
        <fullName evidence="2">Putative deoxyribonuclease RhsC</fullName>
        <ecNumber evidence="2">3.1.-.-</ecNumber>
    </submittedName>
</protein>
<organism evidence="2 3">
    <name type="scientific">Lysinibacillus sphaericus</name>
    <name type="common">Bacillus sphaericus</name>
    <dbReference type="NCBI Taxonomy" id="1421"/>
    <lineage>
        <taxon>Bacteria</taxon>
        <taxon>Bacillati</taxon>
        <taxon>Bacillota</taxon>
        <taxon>Bacilli</taxon>
        <taxon>Bacillales</taxon>
        <taxon>Bacillaceae</taxon>
        <taxon>Lysinibacillus</taxon>
    </lineage>
</organism>
<gene>
    <name evidence="2" type="primary">rhsC_9</name>
    <name evidence="2" type="ORF">LYSIN_00626</name>
</gene>
<keyword evidence="3" id="KW-1185">Reference proteome</keyword>
<feature type="domain" description="Tox-HNH-HHH" evidence="1">
    <location>
        <begin position="102"/>
        <end position="207"/>
    </location>
</feature>
<dbReference type="EC" id="3.1.-.-" evidence="2"/>
<dbReference type="EMBL" id="PGLV01000001">
    <property type="protein sequence ID" value="POZ55843.1"/>
    <property type="molecule type" value="Genomic_DNA"/>
</dbReference>
<dbReference type="InterPro" id="IPR022385">
    <property type="entry name" value="Rhs_assc_core"/>
</dbReference>
<name>A0A2S5CYD8_LYSSH</name>
<dbReference type="InterPro" id="IPR050708">
    <property type="entry name" value="T6SS_VgrG/RHS"/>
</dbReference>
<dbReference type="PANTHER" id="PTHR32305:SF15">
    <property type="entry name" value="PROTEIN RHSA-RELATED"/>
    <property type="match status" value="1"/>
</dbReference>
<sequence>MYGRVKEFTGEKDFIPFRYQGQYEDLEIGLYYNRFRYYDPAQGNYTQVDPIGLAGGNPTLYGYVENTNILLDPFGLNSITFKGDISPYQTRIDVNFTGRPDPQYSIDSKTFSSGKTTSNGGIRNTQQFWEQWSKLNPQTLSKSNQFLVENYSKLKVSPRIDDEWIKHFPEHAGYKGNVLIHHHVNFGRYAIPVPGETHVGSGGVWHCK</sequence>
<evidence type="ECO:0000313" key="3">
    <source>
        <dbReference type="Proteomes" id="UP000237319"/>
    </source>
</evidence>
<keyword evidence="2" id="KW-0378">Hydrolase</keyword>
<accession>A0A2S5CYD8</accession>
<dbReference type="NCBIfam" id="TIGR03696">
    <property type="entry name" value="Rhs_assc_core"/>
    <property type="match status" value="1"/>
</dbReference>
<evidence type="ECO:0000313" key="2">
    <source>
        <dbReference type="EMBL" id="POZ55843.1"/>
    </source>
</evidence>